<comment type="caution">
    <text evidence="2">The sequence shown here is derived from an EMBL/GenBank/DDBJ whole genome shotgun (WGS) entry which is preliminary data.</text>
</comment>
<evidence type="ECO:0000313" key="3">
    <source>
        <dbReference type="Proteomes" id="UP000013111"/>
    </source>
</evidence>
<gene>
    <name evidence="2" type="ORF">BN437_2542</name>
</gene>
<keyword evidence="1" id="KW-0732">Signal</keyword>
<dbReference type="EMBL" id="CAPB01000025">
    <property type="protein sequence ID" value="CCO94459.1"/>
    <property type="molecule type" value="Genomic_DNA"/>
</dbReference>
<accession>A0A831ET51</accession>
<proteinExistence type="predicted"/>
<dbReference type="AlphaFoldDB" id="A0A831ET51"/>
<evidence type="ECO:0000256" key="1">
    <source>
        <dbReference type="SAM" id="SignalP"/>
    </source>
</evidence>
<sequence length="74" mass="7840">MRLPQYWLLALMFRAACISSLFVTGVAKDTGENGCSSTQIAANAATSLRLPISVAACLGILSDKIARIRNITLA</sequence>
<feature type="chain" id="PRO_5032718859" evidence="1">
    <location>
        <begin position="24"/>
        <end position="74"/>
    </location>
</feature>
<reference evidence="2 3" key="1">
    <citation type="submission" date="2012-11" db="EMBL/GenBank/DDBJ databases">
        <authorList>
            <person name="Linke B."/>
        </authorList>
    </citation>
    <scope>NUCLEOTIDE SEQUENCE [LARGE SCALE GENOMIC DNA]</scope>
    <source>
        <strain evidence="3">CFBP 1232</strain>
    </source>
</reference>
<protein>
    <submittedName>
        <fullName evidence="2">Inner membrane protein yhjX</fullName>
    </submittedName>
</protein>
<dbReference type="Proteomes" id="UP000013111">
    <property type="component" value="Unassembled WGS sequence"/>
</dbReference>
<evidence type="ECO:0000313" key="2">
    <source>
        <dbReference type="EMBL" id="CCO94459.1"/>
    </source>
</evidence>
<reference evidence="2 3" key="2">
    <citation type="submission" date="2013-04" db="EMBL/GenBank/DDBJ databases">
        <title>Comparative genomics of 12 strains of Erwinia amylovora identifies a pan-genome with a large conserved core and provides insights into host specificity.</title>
        <authorList>
            <person name="Mann R.A."/>
            <person name="Smits T.H.M."/>
            <person name="Buehlmann A."/>
            <person name="Blom J."/>
            <person name="Goesmann A."/>
            <person name="Frey J.E."/>
            <person name="Plummer K.M."/>
            <person name="Beer S.V."/>
            <person name="Luck J."/>
            <person name="Duffy B."/>
            <person name="Rodoni B."/>
        </authorList>
    </citation>
    <scope>NUCLEOTIDE SEQUENCE [LARGE SCALE GENOMIC DNA]</scope>
    <source>
        <strain evidence="3">CFBP 1232</strain>
    </source>
</reference>
<feature type="signal peptide" evidence="1">
    <location>
        <begin position="1"/>
        <end position="23"/>
    </location>
</feature>
<organism evidence="2 3">
    <name type="scientific">Erwinia amylovora NBRC 12687 = CFBP 1232</name>
    <dbReference type="NCBI Taxonomy" id="1219359"/>
    <lineage>
        <taxon>Bacteria</taxon>
        <taxon>Pseudomonadati</taxon>
        <taxon>Pseudomonadota</taxon>
        <taxon>Gammaproteobacteria</taxon>
        <taxon>Enterobacterales</taxon>
        <taxon>Erwiniaceae</taxon>
        <taxon>Erwinia</taxon>
    </lineage>
</organism>
<name>A0A831ET51_ERWAM</name>